<dbReference type="InterPro" id="IPR008266">
    <property type="entry name" value="Tyr_kinase_AS"/>
</dbReference>
<dbReference type="InterPro" id="IPR000421">
    <property type="entry name" value="FA58C"/>
</dbReference>
<keyword evidence="5" id="KW-0547">Nucleotide-binding</keyword>
<evidence type="ECO:0000256" key="9">
    <source>
        <dbReference type="ARBA" id="ARBA00023157"/>
    </source>
</evidence>
<dbReference type="SUPFAM" id="SSF56112">
    <property type="entry name" value="Protein kinase-like (PK-like)"/>
    <property type="match status" value="1"/>
</dbReference>
<feature type="signal peptide" evidence="13">
    <location>
        <begin position="1"/>
        <end position="22"/>
    </location>
</feature>
<dbReference type="Gene3D" id="2.60.120.260">
    <property type="entry name" value="Galactose-binding domain-like"/>
    <property type="match status" value="1"/>
</dbReference>
<evidence type="ECO:0000256" key="10">
    <source>
        <dbReference type="ARBA" id="ARBA00023170"/>
    </source>
</evidence>
<dbReference type="SMART" id="SM00219">
    <property type="entry name" value="TyrKc"/>
    <property type="match status" value="1"/>
</dbReference>
<sequence length="785" mass="90423">MELNKLNMRVVLLLLVLYNGNTINSMELKSTNSCQIPLMTNSKIITSSTIDQVDTWCPSITDIQPYIQATLSNLTYLTYIEIKSKLSSDLDYRLEYTRENIIDQYTIWRSYRLLNNKQEKIFLDPPMIAKHVRLTIKQLTKNICIQFELFGCVFTDGVISYSMLQGSNRLEDDTYDGHYDEKQRYLYDGLGQLSDGKTGPDNHEDERGFQWVGWRKPRSIKTNNHSVTILFNFDALRNFSRMTIHANNYYPKNIYIFRAVTIEFLNHNNELINSSSLITYHNQHDDQFEMARAIMIDLKNHIASKLKIRLYFDGNSILISEITFDSFIVPIITSTTIKAIASQRPLQKQATHHFWIYVIVCFSTMAIVLLLGAIIILLKRTLHDHKKIKKHYFTPIHNHTNSSASTTSSDIDFHSTQHRYATIGSAAHPYLLCTNSSINSTTSPHYAKLMPTTTLLRTPSLYQQNHIEGICGNSAFSTQRLFTFDINQNQFIPMHQINIKRRLESRKQIVGGGEICQGELQINQSVIPITVRRLLPNASVQSKISFFNELSLLTSLCHPNIIHAYGFCSEPTMSLLTESLDLTSIDLYQYLQHYKQEQQMGDSLYATAVFFGSQIASALSYLESLHIYHRDIAARNCLVTLDLTIKLHDLAMCNEVYTDDYVSVTVSSDIESRRPIRWCAWETICLNRFTSKSDVFSFGVLLWEILTMAERPHSLLDDSQVLCNLRNSKHYLSIPSCGLDLIDLISSCWHKCDYDRPSFCQINHILCQKQEQLMTKNADTYQQMN</sequence>
<gene>
    <name evidence="16" type="ORF">MBJ925_LOCUS25556</name>
</gene>
<dbReference type="GO" id="GO:0005886">
    <property type="term" value="C:plasma membrane"/>
    <property type="evidence" value="ECO:0007669"/>
    <property type="project" value="UniProtKB-SubCell"/>
</dbReference>
<dbReference type="InterPro" id="IPR048525">
    <property type="entry name" value="DDR1-2_DS-like"/>
</dbReference>
<evidence type="ECO:0000256" key="1">
    <source>
        <dbReference type="ARBA" id="ARBA00004251"/>
    </source>
</evidence>
<dbReference type="GO" id="GO:0051897">
    <property type="term" value="P:positive regulation of phosphatidylinositol 3-kinase/protein kinase B signal transduction"/>
    <property type="evidence" value="ECO:0007669"/>
    <property type="project" value="TreeGrafter"/>
</dbReference>
<evidence type="ECO:0000256" key="3">
    <source>
        <dbReference type="ARBA" id="ARBA00022692"/>
    </source>
</evidence>
<dbReference type="PRINTS" id="PR00109">
    <property type="entry name" value="TYRKINASE"/>
</dbReference>
<keyword evidence="11" id="KW-0325">Glycoprotein</keyword>
<dbReference type="PANTHER" id="PTHR24416">
    <property type="entry name" value="TYROSINE-PROTEIN KINASE RECEPTOR"/>
    <property type="match status" value="1"/>
</dbReference>
<dbReference type="GO" id="GO:0043235">
    <property type="term" value="C:receptor complex"/>
    <property type="evidence" value="ECO:0007669"/>
    <property type="project" value="TreeGrafter"/>
</dbReference>
<dbReference type="SUPFAM" id="SSF49785">
    <property type="entry name" value="Galactose-binding domain-like"/>
    <property type="match status" value="1"/>
</dbReference>
<feature type="transmembrane region" description="Helical" evidence="12">
    <location>
        <begin position="354"/>
        <end position="378"/>
    </location>
</feature>
<keyword evidence="3 12" id="KW-0812">Transmembrane</keyword>
<dbReference type="GO" id="GO:0005524">
    <property type="term" value="F:ATP binding"/>
    <property type="evidence" value="ECO:0007669"/>
    <property type="project" value="UniProtKB-KW"/>
</dbReference>
<evidence type="ECO:0000313" key="16">
    <source>
        <dbReference type="EMBL" id="CAF2118879.1"/>
    </source>
</evidence>
<organism evidence="16 17">
    <name type="scientific">Rotaria magnacalcarata</name>
    <dbReference type="NCBI Taxonomy" id="392030"/>
    <lineage>
        <taxon>Eukaryota</taxon>
        <taxon>Metazoa</taxon>
        <taxon>Spiralia</taxon>
        <taxon>Gnathifera</taxon>
        <taxon>Rotifera</taxon>
        <taxon>Eurotatoria</taxon>
        <taxon>Bdelloidea</taxon>
        <taxon>Philodinida</taxon>
        <taxon>Philodinidae</taxon>
        <taxon>Rotaria</taxon>
    </lineage>
</organism>
<keyword evidence="9" id="KW-1015">Disulfide bond</keyword>
<protein>
    <submittedName>
        <fullName evidence="16">Uncharacterized protein</fullName>
    </submittedName>
</protein>
<dbReference type="Gene3D" id="1.10.510.10">
    <property type="entry name" value="Transferase(Phosphotransferase) domain 1"/>
    <property type="match status" value="1"/>
</dbReference>
<dbReference type="Pfam" id="PF21114">
    <property type="entry name" value="DDR1-2_DS-like"/>
    <property type="match status" value="1"/>
</dbReference>
<evidence type="ECO:0000256" key="7">
    <source>
        <dbReference type="ARBA" id="ARBA00022989"/>
    </source>
</evidence>
<dbReference type="Pfam" id="PF07714">
    <property type="entry name" value="PK_Tyr_Ser-Thr"/>
    <property type="match status" value="1"/>
</dbReference>
<dbReference type="InterPro" id="IPR001245">
    <property type="entry name" value="Ser-Thr/Tyr_kinase_cat_dom"/>
</dbReference>
<dbReference type="InterPro" id="IPR008979">
    <property type="entry name" value="Galactose-bd-like_sf"/>
</dbReference>
<evidence type="ECO:0000313" key="17">
    <source>
        <dbReference type="Proteomes" id="UP000663824"/>
    </source>
</evidence>
<dbReference type="GO" id="GO:0038062">
    <property type="term" value="F:protein tyrosine kinase collagen receptor activity"/>
    <property type="evidence" value="ECO:0007669"/>
    <property type="project" value="TreeGrafter"/>
</dbReference>
<dbReference type="PANTHER" id="PTHR24416:SF580">
    <property type="entry name" value="DISCOIDIN DOMAIN RECEPTOR, ISOFORM F"/>
    <property type="match status" value="1"/>
</dbReference>
<evidence type="ECO:0000259" key="15">
    <source>
        <dbReference type="PROSITE" id="PS50022"/>
    </source>
</evidence>
<dbReference type="InterPro" id="IPR000719">
    <property type="entry name" value="Prot_kinase_dom"/>
</dbReference>
<feature type="chain" id="PRO_5032859697" evidence="13">
    <location>
        <begin position="23"/>
        <end position="785"/>
    </location>
</feature>
<accession>A0A816UUS0</accession>
<evidence type="ECO:0000256" key="5">
    <source>
        <dbReference type="ARBA" id="ARBA00022741"/>
    </source>
</evidence>
<keyword evidence="10" id="KW-0675">Receptor</keyword>
<keyword evidence="4 13" id="KW-0732">Signal</keyword>
<dbReference type="Proteomes" id="UP000663824">
    <property type="component" value="Unassembled WGS sequence"/>
</dbReference>
<keyword evidence="7 12" id="KW-1133">Transmembrane helix</keyword>
<comment type="caution">
    <text evidence="16">The sequence shown here is derived from an EMBL/GenBank/DDBJ whole genome shotgun (WGS) entry which is preliminary data.</text>
</comment>
<dbReference type="PROSITE" id="PS00109">
    <property type="entry name" value="PROTEIN_KINASE_TYR"/>
    <property type="match status" value="1"/>
</dbReference>
<comment type="subcellular location">
    <subcellularLocation>
        <location evidence="1">Cell membrane</location>
        <topology evidence="1">Single-pass type I membrane protein</topology>
    </subcellularLocation>
</comment>
<dbReference type="InterPro" id="IPR011009">
    <property type="entry name" value="Kinase-like_dom_sf"/>
</dbReference>
<name>A0A816UUS0_9BILA</name>
<evidence type="ECO:0000256" key="2">
    <source>
        <dbReference type="ARBA" id="ARBA00022475"/>
    </source>
</evidence>
<dbReference type="GO" id="GO:0005518">
    <property type="term" value="F:collagen binding"/>
    <property type="evidence" value="ECO:0007669"/>
    <property type="project" value="TreeGrafter"/>
</dbReference>
<dbReference type="EMBL" id="CAJNRE010013514">
    <property type="protein sequence ID" value="CAF2118879.1"/>
    <property type="molecule type" value="Genomic_DNA"/>
</dbReference>
<dbReference type="PROSITE" id="PS50022">
    <property type="entry name" value="FA58C_3"/>
    <property type="match status" value="1"/>
</dbReference>
<dbReference type="GO" id="GO:0010976">
    <property type="term" value="P:positive regulation of neuron projection development"/>
    <property type="evidence" value="ECO:0007669"/>
    <property type="project" value="TreeGrafter"/>
</dbReference>
<feature type="domain" description="Protein kinase" evidence="14">
    <location>
        <begin position="504"/>
        <end position="767"/>
    </location>
</feature>
<proteinExistence type="predicted"/>
<dbReference type="PROSITE" id="PS50011">
    <property type="entry name" value="PROTEIN_KINASE_DOM"/>
    <property type="match status" value="1"/>
</dbReference>
<dbReference type="InterPro" id="IPR020635">
    <property type="entry name" value="Tyr_kinase_cat_dom"/>
</dbReference>
<evidence type="ECO:0000256" key="11">
    <source>
        <dbReference type="ARBA" id="ARBA00023180"/>
    </source>
</evidence>
<evidence type="ECO:0000256" key="4">
    <source>
        <dbReference type="ARBA" id="ARBA00022729"/>
    </source>
</evidence>
<dbReference type="Gene3D" id="2.60.120.1190">
    <property type="match status" value="1"/>
</dbReference>
<keyword evidence="8 12" id="KW-0472">Membrane</keyword>
<reference evidence="16" key="1">
    <citation type="submission" date="2021-02" db="EMBL/GenBank/DDBJ databases">
        <authorList>
            <person name="Nowell W R."/>
        </authorList>
    </citation>
    <scope>NUCLEOTIDE SEQUENCE</scope>
</reference>
<dbReference type="InterPro" id="IPR050122">
    <property type="entry name" value="RTK"/>
</dbReference>
<keyword evidence="6" id="KW-0067">ATP-binding</keyword>
<keyword evidence="2" id="KW-1003">Cell membrane</keyword>
<dbReference type="AlphaFoldDB" id="A0A816UUS0"/>
<evidence type="ECO:0000256" key="8">
    <source>
        <dbReference type="ARBA" id="ARBA00023136"/>
    </source>
</evidence>
<evidence type="ECO:0000256" key="6">
    <source>
        <dbReference type="ARBA" id="ARBA00022840"/>
    </source>
</evidence>
<evidence type="ECO:0000259" key="14">
    <source>
        <dbReference type="PROSITE" id="PS50011"/>
    </source>
</evidence>
<evidence type="ECO:0000256" key="13">
    <source>
        <dbReference type="SAM" id="SignalP"/>
    </source>
</evidence>
<feature type="domain" description="F5/8 type C" evidence="15">
    <location>
        <begin position="10"/>
        <end position="152"/>
    </location>
</feature>
<evidence type="ECO:0000256" key="12">
    <source>
        <dbReference type="SAM" id="Phobius"/>
    </source>
</evidence>